<sequence length="226" mass="24958">MLEVLNLFNADNLARLSEGLATTLSLALISIALSIVGGVILGVCMAFGGRVIRLLCRLYLEAVRIVPLLVWLFIVYFGFASVLDLHIEAFMAGVVVFSLWGVAEMMDLTRGALTSIAKHQSQSATALGLKPLQTTLYILFPQAFLALLPASVNLFTRMIKTTALISLIGAIDLLKVGQQIIEVHLINMPHASFFVYGLIFILYFALCYPLSYLSQYLEKKYQHNRG</sequence>
<accession>A0A0K2X2P4</accession>
<dbReference type="Pfam" id="PF00528">
    <property type="entry name" value="BPD_transp_1"/>
    <property type="match status" value="1"/>
</dbReference>
<dbReference type="GO" id="GO:0022857">
    <property type="term" value="F:transmembrane transporter activity"/>
    <property type="evidence" value="ECO:0007669"/>
    <property type="project" value="InterPro"/>
</dbReference>
<dbReference type="EMBL" id="CDMN01000025">
    <property type="protein sequence ID" value="CRF44055.1"/>
    <property type="molecule type" value="Genomic_DNA"/>
</dbReference>
<dbReference type="EMBL" id="CDMH01000048">
    <property type="protein sequence ID" value="CRF42879.1"/>
    <property type="molecule type" value="Genomic_DNA"/>
</dbReference>
<dbReference type="Proteomes" id="UP000038622">
    <property type="component" value="Unassembled WGS sequence"/>
</dbReference>
<evidence type="ECO:0000313" key="10">
    <source>
        <dbReference type="EMBL" id="CRF40840.1"/>
    </source>
</evidence>
<evidence type="ECO:0000256" key="1">
    <source>
        <dbReference type="ARBA" id="ARBA00004429"/>
    </source>
</evidence>
<evidence type="ECO:0000313" key="15">
    <source>
        <dbReference type="Proteomes" id="UP000045175"/>
    </source>
</evidence>
<evidence type="ECO:0000313" key="12">
    <source>
        <dbReference type="EMBL" id="CRF44055.1"/>
    </source>
</evidence>
<dbReference type="PROSITE" id="PS50928">
    <property type="entry name" value="ABC_TM1"/>
    <property type="match status" value="1"/>
</dbReference>
<feature type="transmembrane region" description="Helical" evidence="8">
    <location>
        <begin position="136"/>
        <end position="155"/>
    </location>
</feature>
<dbReference type="GO" id="GO:0043190">
    <property type="term" value="C:ATP-binding cassette (ABC) transporter complex"/>
    <property type="evidence" value="ECO:0007669"/>
    <property type="project" value="InterPro"/>
</dbReference>
<reference evidence="10" key="1">
    <citation type="submission" date="2014-12" db="EMBL/GenBank/DDBJ databases">
        <title>Whole genome sequences of four Staphylococcus schleiferi canine isolates.</title>
        <authorList>
            <person name="Misic A.M."/>
            <person name="Cain C."/>
            <person name="Morris D.O."/>
            <person name="Rankin S."/>
            <person name="Beiting D."/>
        </authorList>
    </citation>
    <scope>NUCLEOTIDE SEQUENCE</scope>
    <source>
        <strain evidence="10">ASB11</strain>
        <strain evidence="11">ASB13</strain>
        <strain evidence="12">ASB9</strain>
    </source>
</reference>
<dbReference type="InterPro" id="IPR035906">
    <property type="entry name" value="MetI-like_sf"/>
</dbReference>
<feature type="transmembrane region" description="Helical" evidence="8">
    <location>
        <begin position="20"/>
        <end position="47"/>
    </location>
</feature>
<evidence type="ECO:0000256" key="6">
    <source>
        <dbReference type="ARBA" id="ARBA00022989"/>
    </source>
</evidence>
<proteinExistence type="inferred from homology"/>
<dbReference type="PANTHER" id="PTHR30614">
    <property type="entry name" value="MEMBRANE COMPONENT OF AMINO ACID ABC TRANSPORTER"/>
    <property type="match status" value="1"/>
</dbReference>
<organism evidence="10 13">
    <name type="scientific">Helicobacter ailurogastricus</name>
    <dbReference type="NCBI Taxonomy" id="1578720"/>
    <lineage>
        <taxon>Bacteria</taxon>
        <taxon>Pseudomonadati</taxon>
        <taxon>Campylobacterota</taxon>
        <taxon>Epsilonproteobacteria</taxon>
        <taxon>Campylobacterales</taxon>
        <taxon>Helicobacteraceae</taxon>
        <taxon>Helicobacter</taxon>
    </lineage>
</organism>
<protein>
    <submittedName>
        <fullName evidence="10">Amino acid ABC transporter, permease protein</fullName>
    </submittedName>
</protein>
<reference evidence="13" key="3">
    <citation type="submission" date="2014-12" db="EMBL/GenBank/DDBJ databases">
        <authorList>
            <person name="Smet A."/>
        </authorList>
    </citation>
    <scope>NUCLEOTIDE SEQUENCE [LARGE SCALE GENOMIC DNA]</scope>
</reference>
<dbReference type="InterPro" id="IPR043429">
    <property type="entry name" value="ArtM/GltK/GlnP/TcyL/YhdX-like"/>
</dbReference>
<dbReference type="NCBIfam" id="TIGR01726">
    <property type="entry name" value="HEQRo_perm_3TM"/>
    <property type="match status" value="1"/>
</dbReference>
<evidence type="ECO:0000256" key="4">
    <source>
        <dbReference type="ARBA" id="ARBA00022475"/>
    </source>
</evidence>
<dbReference type="Proteomes" id="UP000041394">
    <property type="component" value="Unassembled WGS sequence"/>
</dbReference>
<dbReference type="CDD" id="cd06261">
    <property type="entry name" value="TM_PBP2"/>
    <property type="match status" value="1"/>
</dbReference>
<evidence type="ECO:0000256" key="2">
    <source>
        <dbReference type="ARBA" id="ARBA00010072"/>
    </source>
</evidence>
<reference evidence="14 15" key="2">
    <citation type="submission" date="2014-12" db="EMBL/GenBank/DDBJ databases">
        <authorList>
            <person name="Jaenicke S."/>
        </authorList>
    </citation>
    <scope>NUCLEOTIDE SEQUENCE [LARGE SCALE GENOMIC DNA]</scope>
</reference>
<keyword evidence="13" id="KW-1185">Reference proteome</keyword>
<evidence type="ECO:0000256" key="3">
    <source>
        <dbReference type="ARBA" id="ARBA00022448"/>
    </source>
</evidence>
<gene>
    <name evidence="10" type="ORF">HAL011_06090</name>
    <name evidence="11" type="ORF">HAL013_10900</name>
    <name evidence="12" type="ORF">HAL09_06240</name>
</gene>
<evidence type="ECO:0000259" key="9">
    <source>
        <dbReference type="PROSITE" id="PS50928"/>
    </source>
</evidence>
<comment type="subcellular location">
    <subcellularLocation>
        <location evidence="1">Cell inner membrane</location>
        <topology evidence="1">Multi-pass membrane protein</topology>
    </subcellularLocation>
    <subcellularLocation>
        <location evidence="8">Cell membrane</location>
        <topology evidence="8">Multi-pass membrane protein</topology>
    </subcellularLocation>
</comment>
<comment type="similarity">
    <text evidence="2">Belongs to the binding-protein-dependent transport system permease family. HisMQ subfamily.</text>
</comment>
<dbReference type="Proteomes" id="UP000045175">
    <property type="component" value="Unassembled WGS sequence"/>
</dbReference>
<dbReference type="STRING" id="1578720.HAL011_06090"/>
<dbReference type="RefSeq" id="WP_053941485.1">
    <property type="nucleotide sequence ID" value="NZ_CDMH01000048.1"/>
</dbReference>
<dbReference type="InterPro" id="IPR010065">
    <property type="entry name" value="AA_ABC_transptr_permease_3TM"/>
</dbReference>
<dbReference type="EMBL" id="CDML01000018">
    <property type="protein sequence ID" value="CRF40840.1"/>
    <property type="molecule type" value="Genomic_DNA"/>
</dbReference>
<dbReference type="GO" id="GO:0006865">
    <property type="term" value="P:amino acid transport"/>
    <property type="evidence" value="ECO:0007669"/>
    <property type="project" value="TreeGrafter"/>
</dbReference>
<evidence type="ECO:0000256" key="8">
    <source>
        <dbReference type="RuleBase" id="RU363032"/>
    </source>
</evidence>
<evidence type="ECO:0000313" key="11">
    <source>
        <dbReference type="EMBL" id="CRF42879.1"/>
    </source>
</evidence>
<name>A0A0K2X2P4_9HELI</name>
<evidence type="ECO:0000256" key="7">
    <source>
        <dbReference type="ARBA" id="ARBA00023136"/>
    </source>
</evidence>
<dbReference type="Gene3D" id="1.10.3720.10">
    <property type="entry name" value="MetI-like"/>
    <property type="match status" value="1"/>
</dbReference>
<dbReference type="OrthoDB" id="92598at2"/>
<evidence type="ECO:0000313" key="13">
    <source>
        <dbReference type="Proteomes" id="UP000038622"/>
    </source>
</evidence>
<evidence type="ECO:0000313" key="14">
    <source>
        <dbReference type="Proteomes" id="UP000041394"/>
    </source>
</evidence>
<feature type="transmembrane region" description="Helical" evidence="8">
    <location>
        <begin position="68"/>
        <end position="100"/>
    </location>
</feature>
<dbReference type="InterPro" id="IPR000515">
    <property type="entry name" value="MetI-like"/>
</dbReference>
<feature type="transmembrane region" description="Helical" evidence="8">
    <location>
        <begin position="162"/>
        <end position="181"/>
    </location>
</feature>
<dbReference type="AlphaFoldDB" id="A0A0K2X2P4"/>
<dbReference type="SUPFAM" id="SSF161098">
    <property type="entry name" value="MetI-like"/>
    <property type="match status" value="1"/>
</dbReference>
<feature type="transmembrane region" description="Helical" evidence="8">
    <location>
        <begin position="193"/>
        <end position="213"/>
    </location>
</feature>
<dbReference type="PANTHER" id="PTHR30614:SF36">
    <property type="entry name" value="ABC TRANSPORTER MEMBRANE-SPANNING PERMEASE-GLUTAMINE TRANSPORT"/>
    <property type="match status" value="1"/>
</dbReference>
<keyword evidence="6 8" id="KW-1133">Transmembrane helix</keyword>
<keyword evidence="3 8" id="KW-0813">Transport</keyword>
<evidence type="ECO:0000256" key="5">
    <source>
        <dbReference type="ARBA" id="ARBA00022692"/>
    </source>
</evidence>
<keyword evidence="4" id="KW-1003">Cell membrane</keyword>
<feature type="domain" description="ABC transmembrane type-1" evidence="9">
    <location>
        <begin position="20"/>
        <end position="214"/>
    </location>
</feature>
<keyword evidence="7 8" id="KW-0472">Membrane</keyword>
<keyword evidence="5 8" id="KW-0812">Transmembrane</keyword>